<dbReference type="InterPro" id="IPR001789">
    <property type="entry name" value="Sig_transdc_resp-reg_receiver"/>
</dbReference>
<dbReference type="SUPFAM" id="SSF109604">
    <property type="entry name" value="HD-domain/PDEase-like"/>
    <property type="match status" value="1"/>
</dbReference>
<dbReference type="InterPro" id="IPR011006">
    <property type="entry name" value="CheY-like_superfamily"/>
</dbReference>
<keyword evidence="5" id="KW-1185">Reference proteome</keyword>
<protein>
    <submittedName>
        <fullName evidence="4">Response regulator</fullName>
    </submittedName>
</protein>
<dbReference type="AlphaFoldDB" id="A0A5C1DH32"/>
<keyword evidence="1" id="KW-0597">Phosphoprotein</keyword>
<feature type="modified residue" description="4-aspartylphosphate" evidence="1">
    <location>
        <position position="53"/>
    </location>
</feature>
<dbReference type="InterPro" id="IPR037522">
    <property type="entry name" value="HD_GYP_dom"/>
</dbReference>
<dbReference type="InterPro" id="IPR003607">
    <property type="entry name" value="HD/PDEase_dom"/>
</dbReference>
<dbReference type="Proteomes" id="UP000322079">
    <property type="component" value="Chromosome"/>
</dbReference>
<accession>A0A5C1DH32</accession>
<dbReference type="GO" id="GO:0008081">
    <property type="term" value="F:phosphoric diester hydrolase activity"/>
    <property type="evidence" value="ECO:0007669"/>
    <property type="project" value="UniProtKB-ARBA"/>
</dbReference>
<name>A0A5C1DH32_9NEIS</name>
<organism evidence="4 5">
    <name type="scientific">Chromobacterium paludis</name>
    <dbReference type="NCBI Taxonomy" id="2605945"/>
    <lineage>
        <taxon>Bacteria</taxon>
        <taxon>Pseudomonadati</taxon>
        <taxon>Pseudomonadota</taxon>
        <taxon>Betaproteobacteria</taxon>
        <taxon>Neisseriales</taxon>
        <taxon>Chromobacteriaceae</taxon>
        <taxon>Chromobacterium</taxon>
    </lineage>
</organism>
<dbReference type="EMBL" id="CP043473">
    <property type="protein sequence ID" value="QEL56026.1"/>
    <property type="molecule type" value="Genomic_DNA"/>
</dbReference>
<feature type="domain" description="HD-GYP" evidence="3">
    <location>
        <begin position="128"/>
        <end position="325"/>
    </location>
</feature>
<dbReference type="PROSITE" id="PS50110">
    <property type="entry name" value="RESPONSE_REGULATORY"/>
    <property type="match status" value="1"/>
</dbReference>
<dbReference type="Pfam" id="PF00072">
    <property type="entry name" value="Response_reg"/>
    <property type="match status" value="1"/>
</dbReference>
<evidence type="ECO:0000259" key="2">
    <source>
        <dbReference type="PROSITE" id="PS50110"/>
    </source>
</evidence>
<gene>
    <name evidence="4" type="ORF">FYK34_10890</name>
</gene>
<dbReference type="PANTHER" id="PTHR45228:SF5">
    <property type="entry name" value="CYCLIC DI-GMP PHOSPHODIESTERASE VC_1348-RELATED"/>
    <property type="match status" value="1"/>
</dbReference>
<dbReference type="SUPFAM" id="SSF52172">
    <property type="entry name" value="CheY-like"/>
    <property type="match status" value="1"/>
</dbReference>
<reference evidence="4 5" key="1">
    <citation type="submission" date="2019-08" db="EMBL/GenBank/DDBJ databases">
        <title>Chromobacterium paludis, a novel bacterium isolated from a Maryland marsh pond.</title>
        <authorList>
            <person name="Blackburn M.B."/>
            <person name="Gundersen-Rindal D.E."/>
        </authorList>
    </citation>
    <scope>NUCLEOTIDE SEQUENCE [LARGE SCALE GENOMIC DNA]</scope>
    <source>
        <strain evidence="5">IIBBL 257-1</strain>
    </source>
</reference>
<dbReference type="CDD" id="cd00077">
    <property type="entry name" value="HDc"/>
    <property type="match status" value="1"/>
</dbReference>
<dbReference type="RefSeq" id="WP_149296381.1">
    <property type="nucleotide sequence ID" value="NZ_CP043473.1"/>
</dbReference>
<dbReference type="SMART" id="SM00471">
    <property type="entry name" value="HDc"/>
    <property type="match status" value="1"/>
</dbReference>
<dbReference type="KEGG" id="chrm:FYK34_10890"/>
<evidence type="ECO:0000313" key="4">
    <source>
        <dbReference type="EMBL" id="QEL56026.1"/>
    </source>
</evidence>
<dbReference type="Gene3D" id="1.10.3210.10">
    <property type="entry name" value="Hypothetical protein af1432"/>
    <property type="match status" value="1"/>
</dbReference>
<evidence type="ECO:0000256" key="1">
    <source>
        <dbReference type="PROSITE-ProRule" id="PRU00169"/>
    </source>
</evidence>
<dbReference type="Gene3D" id="3.40.50.2300">
    <property type="match status" value="1"/>
</dbReference>
<evidence type="ECO:0000313" key="5">
    <source>
        <dbReference type="Proteomes" id="UP000322079"/>
    </source>
</evidence>
<sequence>MTQHPVLIADDEPHNLAALRQILSPNYKLVFARNGKETLSAVDKHHPSLILLDVSMPDMDGYEVCKALKAASHTETIPVIFVTSLSEARDEAHGFAVGAVDYIVKPVNPAVVNARVKTHLSLVNTSQLEKSYRAAISMLGMAGHYNDNDTGAHIWRMAAFATAIARAMGWTEQACHLLELAAPMHDMGKIGIPDVILKKPGKLTDEEWIIMRSHAQIGHNILSRSDAPIFQLAAEIALNHHEKWDGSGYPNSLTGEDIPSSARIVAIADVFDALTMVRPYKDAWPLDKVLACLREGEGKHFDPTLLQAFLDNLPIILDIKRHWDEQENAGSAAR</sequence>
<dbReference type="PANTHER" id="PTHR45228">
    <property type="entry name" value="CYCLIC DI-GMP PHOSPHODIESTERASE TM_0186-RELATED"/>
    <property type="match status" value="1"/>
</dbReference>
<dbReference type="InterPro" id="IPR052020">
    <property type="entry name" value="Cyclic_di-GMP/3'3'-cGAMP_PDE"/>
</dbReference>
<dbReference type="GO" id="GO:0000160">
    <property type="term" value="P:phosphorelay signal transduction system"/>
    <property type="evidence" value="ECO:0007669"/>
    <property type="project" value="InterPro"/>
</dbReference>
<dbReference type="SMART" id="SM00448">
    <property type="entry name" value="REC"/>
    <property type="match status" value="1"/>
</dbReference>
<feature type="domain" description="Response regulatory" evidence="2">
    <location>
        <begin position="5"/>
        <end position="120"/>
    </location>
</feature>
<evidence type="ECO:0000259" key="3">
    <source>
        <dbReference type="PROSITE" id="PS51832"/>
    </source>
</evidence>
<proteinExistence type="predicted"/>
<dbReference type="Pfam" id="PF13487">
    <property type="entry name" value="HD_5"/>
    <property type="match status" value="1"/>
</dbReference>
<dbReference type="PROSITE" id="PS51832">
    <property type="entry name" value="HD_GYP"/>
    <property type="match status" value="1"/>
</dbReference>